<reference evidence="1 2" key="1">
    <citation type="submission" date="2018-06" db="EMBL/GenBank/DDBJ databases">
        <authorList>
            <consortium name="Pathogen Informatics"/>
            <person name="Doyle S."/>
        </authorList>
    </citation>
    <scope>NUCLEOTIDE SEQUENCE [LARGE SCALE GENOMIC DNA]</scope>
    <source>
        <strain evidence="1 2">NCTC10254</strain>
    </source>
</reference>
<comment type="caution">
    <text evidence="1">The sequence shown here is derived from an EMBL/GenBank/DDBJ whole genome shotgun (WGS) entry which is preliminary data.</text>
</comment>
<name>A0A448TJH6_9CORY</name>
<proteinExistence type="predicted"/>
<dbReference type="Proteomes" id="UP000249886">
    <property type="component" value="Unassembled WGS sequence"/>
</dbReference>
<accession>A0A448TJH6</accession>
<evidence type="ECO:0000313" key="2">
    <source>
        <dbReference type="Proteomes" id="UP000249886"/>
    </source>
</evidence>
<evidence type="ECO:0000313" key="1">
    <source>
        <dbReference type="EMBL" id="SPW28171.1"/>
    </source>
</evidence>
<dbReference type="GeneID" id="84573773"/>
<sequence length="170" mass="18972">MCFDSDAEIIAGTSLGGVKLLDHVTTYWDALDSTYTTVPTVTPTYRLDGYHTAVYTLVNHAIELHVHILTGLIYKLVALPGYGGKFKKSISVGMPIYQIHDLNIDIKFDDVESGFYIPGTPGILFEPDLENSWPEDSPVLGVGCITIYDEDYIDHSNEYGIEYALNHRPR</sequence>
<organism evidence="1 2">
    <name type="scientific">Corynebacterium matruchotii</name>
    <dbReference type="NCBI Taxonomy" id="43768"/>
    <lineage>
        <taxon>Bacteria</taxon>
        <taxon>Bacillati</taxon>
        <taxon>Actinomycetota</taxon>
        <taxon>Actinomycetes</taxon>
        <taxon>Mycobacteriales</taxon>
        <taxon>Corynebacteriaceae</taxon>
        <taxon>Corynebacterium</taxon>
    </lineage>
</organism>
<gene>
    <name evidence="1" type="ORF">NCTC10254_01197</name>
</gene>
<dbReference type="AlphaFoldDB" id="A0A448TJH6"/>
<protein>
    <submittedName>
        <fullName evidence="1">Uncharacterized protein</fullName>
    </submittedName>
</protein>
<dbReference type="RefSeq" id="WP_005522302.1">
    <property type="nucleotide sequence ID" value="NZ_CAUOLB010000006.1"/>
</dbReference>
<dbReference type="EMBL" id="UARK01000005">
    <property type="protein sequence ID" value="SPW28171.1"/>
    <property type="molecule type" value="Genomic_DNA"/>
</dbReference>